<organism evidence="1 2">
    <name type="scientific">Polaromonas naphthalenivorans (strain CJ2)</name>
    <dbReference type="NCBI Taxonomy" id="365044"/>
    <lineage>
        <taxon>Bacteria</taxon>
        <taxon>Pseudomonadati</taxon>
        <taxon>Pseudomonadota</taxon>
        <taxon>Betaproteobacteria</taxon>
        <taxon>Burkholderiales</taxon>
        <taxon>Comamonadaceae</taxon>
        <taxon>Polaromonas</taxon>
    </lineage>
</organism>
<protein>
    <recommendedName>
        <fullName evidence="3">Helicase XPB/Ssl2 N-terminal domain-containing protein</fullName>
    </recommendedName>
</protein>
<evidence type="ECO:0000313" key="2">
    <source>
        <dbReference type="Proteomes" id="UP000000644"/>
    </source>
</evidence>
<evidence type="ECO:0008006" key="3">
    <source>
        <dbReference type="Google" id="ProtNLM"/>
    </source>
</evidence>
<keyword evidence="2" id="KW-1185">Reference proteome</keyword>
<dbReference type="HOGENOM" id="CLU_031710_0_0_4"/>
<gene>
    <name evidence="1" type="ordered locus">Pnap_4385</name>
</gene>
<name>A1VVI5_POLNA</name>
<dbReference type="EMBL" id="CP000530">
    <property type="protein sequence ID" value="ABM39663.1"/>
    <property type="molecule type" value="Genomic_DNA"/>
</dbReference>
<dbReference type="KEGG" id="pna:Pnap_4385"/>
<evidence type="ECO:0000313" key="1">
    <source>
        <dbReference type="EMBL" id="ABM39663.1"/>
    </source>
</evidence>
<geneLocation type="plasmid" evidence="1 2">
    <name>pPNAP01</name>
</geneLocation>
<sequence>MSYRLASVTGAPSQSPNLSITYCPKDVAMPIMLKEALQSLVVADLKDLIRYVPQAEAAGRKDELIERIADAMKGAKLQSIWLKLDTLQAAAVAEAVHHPQGEFSPQRFRAKYQGDPSFEVAGAKSSRYSSQKKSALALFIHYAFKERLYFVPADLRASLLAFVPKPPNVRLDSSETPPTGAGLTERLTEREALHEVVVMLRTLEQARITVSEKTALPGSSTLKLLAERLVGGDFYPVVEKTDKWDQTIGPIKAFAWPMLLQASGLALRTGTRLALSPSGVKALSASPADVLRTLWRKWLKTTLLDEFSRVDAIKGQSSTARVMSAVPPRRAAIEEALQACPTGRWVRLDDFSRFMRAADHVFAVAHDPWKLYLCERQYGSLGYDGSHGWNILQDRYMAAVLFEYAATLGIVDVAYFDPTEGHDDFRDMWGADELRFLSRYDGLNSFRITALGAYILGREATYQPVAQPSHVAISVMPSLQVKRVRGILSAQDSLLLELWAEPIQEDIWHLDRQKAVAAIEKGHDIALLRQFLENNDDLPLPELVESFLLRCARDGQALKTGASAVLIECRDCETADNVATHKETSSLCLRAGPKTLVVRNEHVGKFRERVHVLGLGLAS</sequence>
<reference evidence="2" key="1">
    <citation type="journal article" date="2009" name="Environ. Microbiol.">
        <title>The genome of Polaromonas naphthalenivorans strain CJ2, isolated from coal tar-contaminated sediment, reveals physiological and metabolic versatility and evolution through extensive horizontal gene transfer.</title>
        <authorList>
            <person name="Yagi J.M."/>
            <person name="Sims D."/>
            <person name="Brettin T."/>
            <person name="Bruce D."/>
            <person name="Madsen E.L."/>
        </authorList>
    </citation>
    <scope>NUCLEOTIDE SEQUENCE [LARGE SCALE GENOMIC DNA]</scope>
    <source>
        <strain evidence="2">CJ2</strain>
        <plasmid evidence="2">Plasmid pPNAP01</plasmid>
    </source>
</reference>
<keyword evidence="1" id="KW-0614">Plasmid</keyword>
<accession>A1VVI5</accession>
<dbReference type="AlphaFoldDB" id="A1VVI5"/>
<proteinExistence type="predicted"/>
<dbReference type="Proteomes" id="UP000000644">
    <property type="component" value="Plasmid pPNAP01"/>
</dbReference>